<dbReference type="AlphaFoldDB" id="A0A0F6II53"/>
<evidence type="ECO:0000256" key="1">
    <source>
        <dbReference type="SAM" id="Phobius"/>
    </source>
</evidence>
<evidence type="ECO:0000313" key="2">
    <source>
        <dbReference type="EMBL" id="EMJ37728.1"/>
    </source>
</evidence>
<keyword evidence="1" id="KW-0812">Transmembrane</keyword>
<name>A0A0F6II53_LEPIR</name>
<keyword evidence="1" id="KW-1133">Transmembrane helix</keyword>
<feature type="transmembrane region" description="Helical" evidence="1">
    <location>
        <begin position="78"/>
        <end position="98"/>
    </location>
</feature>
<reference evidence="2 3" key="1">
    <citation type="submission" date="2013-01" db="EMBL/GenBank/DDBJ databases">
        <authorList>
            <person name="Harkins D.M."/>
            <person name="Durkin A.S."/>
            <person name="Brinkac L.M."/>
            <person name="Haft D.H."/>
            <person name="Selengut J.D."/>
            <person name="Sanka R."/>
            <person name="DePew J."/>
            <person name="Purushe J."/>
            <person name="Peacock S.J."/>
            <person name="Thaipadungpanit J."/>
            <person name="Wuthiekanun V.W."/>
            <person name="Day N.P."/>
            <person name="Vinetz J.M."/>
            <person name="Sutton G.G."/>
            <person name="Nierman W.C."/>
            <person name="Fouts D.E."/>
        </authorList>
    </citation>
    <scope>NUCLEOTIDE SEQUENCE [LARGE SCALE GENOMIC DNA]</scope>
    <source>
        <strain evidence="2 3">FPW1039</strain>
    </source>
</reference>
<gene>
    <name evidence="2" type="ORF">LEP1GSC079_4936</name>
</gene>
<protein>
    <submittedName>
        <fullName evidence="2">Uncharacterized protein</fullName>
    </submittedName>
</protein>
<evidence type="ECO:0000313" key="3">
    <source>
        <dbReference type="Proteomes" id="UP000012164"/>
    </source>
</evidence>
<sequence>MEFIKEVKPESVLIACLFIFPGFITIKISRLIHVQKDSPLAELIVDAAFYTIINYIVNSFLILYFFETQTTTLCKIIIAIWTLILFPAFLPFISSFLLKTQFIRRFTNVDPIPKPWDYYFAQKRSAWIIIHLKNGKKIGGYYGNKSFASSYPHDEQLYMEEVWRISKKGSFKEKINKSDGLIVGMNKISSIEFFET</sequence>
<organism evidence="2 3">
    <name type="scientific">Leptospira interrogans str. FPW1039</name>
    <dbReference type="NCBI Taxonomy" id="1193040"/>
    <lineage>
        <taxon>Bacteria</taxon>
        <taxon>Pseudomonadati</taxon>
        <taxon>Spirochaetota</taxon>
        <taxon>Spirochaetia</taxon>
        <taxon>Leptospirales</taxon>
        <taxon>Leptospiraceae</taxon>
        <taxon>Leptospira</taxon>
    </lineage>
</organism>
<dbReference type="EMBL" id="AKWR02000072">
    <property type="protein sequence ID" value="EMJ37728.1"/>
    <property type="molecule type" value="Genomic_DNA"/>
</dbReference>
<dbReference type="Pfam" id="PF19865">
    <property type="entry name" value="DUF6338"/>
    <property type="match status" value="1"/>
</dbReference>
<accession>A0A0F6II53</accession>
<dbReference type="Proteomes" id="UP000012164">
    <property type="component" value="Unassembled WGS sequence"/>
</dbReference>
<proteinExistence type="predicted"/>
<feature type="transmembrane region" description="Helical" evidence="1">
    <location>
        <begin position="44"/>
        <end position="66"/>
    </location>
</feature>
<comment type="caution">
    <text evidence="2">The sequence shown here is derived from an EMBL/GenBank/DDBJ whole genome shotgun (WGS) entry which is preliminary data.</text>
</comment>
<feature type="transmembrane region" description="Helical" evidence="1">
    <location>
        <begin position="12"/>
        <end position="32"/>
    </location>
</feature>
<dbReference type="InterPro" id="IPR045919">
    <property type="entry name" value="DUF6338"/>
</dbReference>
<keyword evidence="1" id="KW-0472">Membrane</keyword>